<organism evidence="5 6">
    <name type="scientific">Tessaracoccus oleiagri</name>
    <dbReference type="NCBI Taxonomy" id="686624"/>
    <lineage>
        <taxon>Bacteria</taxon>
        <taxon>Bacillati</taxon>
        <taxon>Actinomycetota</taxon>
        <taxon>Actinomycetes</taxon>
        <taxon>Propionibacteriales</taxon>
        <taxon>Propionibacteriaceae</taxon>
        <taxon>Tessaracoccus</taxon>
    </lineage>
</organism>
<dbReference type="InterPro" id="IPR001034">
    <property type="entry name" value="DeoR_HTH"/>
</dbReference>
<evidence type="ECO:0000256" key="2">
    <source>
        <dbReference type="ARBA" id="ARBA00023163"/>
    </source>
</evidence>
<dbReference type="Pfam" id="PF25583">
    <property type="entry name" value="WCX"/>
    <property type="match status" value="1"/>
</dbReference>
<dbReference type="Gene3D" id="1.10.10.10">
    <property type="entry name" value="Winged helix-like DNA-binding domain superfamily/Winged helix DNA-binding domain"/>
    <property type="match status" value="1"/>
</dbReference>
<reference evidence="5 6" key="1">
    <citation type="submission" date="2016-10" db="EMBL/GenBank/DDBJ databases">
        <authorList>
            <person name="de Groot N.N."/>
        </authorList>
    </citation>
    <scope>NUCLEOTIDE SEQUENCE [LARGE SCALE GENOMIC DNA]</scope>
    <source>
        <strain evidence="5 6">CGMCC 1.9159</strain>
    </source>
</reference>
<proteinExistence type="predicted"/>
<dbReference type="PROSITE" id="PS52050">
    <property type="entry name" value="WYL"/>
    <property type="match status" value="1"/>
</dbReference>
<accession>A0A1G9L659</accession>
<dbReference type="Proteomes" id="UP000199475">
    <property type="component" value="Unassembled WGS sequence"/>
</dbReference>
<dbReference type="PIRSF" id="PIRSF016838">
    <property type="entry name" value="PafC"/>
    <property type="match status" value="1"/>
</dbReference>
<dbReference type="Pfam" id="PF13280">
    <property type="entry name" value="WYL"/>
    <property type="match status" value="1"/>
</dbReference>
<dbReference type="InterPro" id="IPR036390">
    <property type="entry name" value="WH_DNA-bd_sf"/>
</dbReference>
<dbReference type="GO" id="GO:0003677">
    <property type="term" value="F:DNA binding"/>
    <property type="evidence" value="ECO:0007669"/>
    <property type="project" value="UniProtKB-KW"/>
</dbReference>
<sequence length="341" mass="37543">MAHHRRVTEPKLSATARVLRLLDLLQSRPVWSGSELARRLGVSTRSIRRDIELLRELGYPVKADHGAGGGYQLGVGRRLPPLLLNDDEAVAVAVCLRLAAGGTIEGLGEAAVRTLAKLDQVLPAALRAQVDAIHHATVTLDPTVPVVDGKILLALARGIRDHELVTFDYTSPLGSGERRVEPYRLVATMRKWYLLGYDVLRGDWRTFRLDRMSDVRTPGWRFRPRPAPDAAAYVGREVSQTVYEHVARIRIEADCDSVRKAIPPGAGTVTPDGDGCILETGGDDLDEMARQLALVPWRMTVLDPPELQQAMRRLGERLLGRSTPGSSPGEPDELGGWWSEQ</sequence>
<dbReference type="InterPro" id="IPR036388">
    <property type="entry name" value="WH-like_DNA-bd_sf"/>
</dbReference>
<feature type="region of interest" description="Disordered" evidence="3">
    <location>
        <begin position="319"/>
        <end position="341"/>
    </location>
</feature>
<evidence type="ECO:0000313" key="5">
    <source>
        <dbReference type="EMBL" id="SDL57227.1"/>
    </source>
</evidence>
<dbReference type="InterPro" id="IPR013196">
    <property type="entry name" value="HTH_11"/>
</dbReference>
<dbReference type="GO" id="GO:0003700">
    <property type="term" value="F:DNA-binding transcription factor activity"/>
    <property type="evidence" value="ECO:0007669"/>
    <property type="project" value="InterPro"/>
</dbReference>
<dbReference type="InterPro" id="IPR011991">
    <property type="entry name" value="ArsR-like_HTH"/>
</dbReference>
<keyword evidence="6" id="KW-1185">Reference proteome</keyword>
<evidence type="ECO:0000313" key="6">
    <source>
        <dbReference type="Proteomes" id="UP000199475"/>
    </source>
</evidence>
<keyword evidence="1" id="KW-0805">Transcription regulation</keyword>
<dbReference type="CDD" id="cd00090">
    <property type="entry name" value="HTH_ARSR"/>
    <property type="match status" value="1"/>
</dbReference>
<evidence type="ECO:0000259" key="4">
    <source>
        <dbReference type="PROSITE" id="PS51000"/>
    </source>
</evidence>
<evidence type="ECO:0000256" key="1">
    <source>
        <dbReference type="ARBA" id="ARBA00023015"/>
    </source>
</evidence>
<evidence type="ECO:0000256" key="3">
    <source>
        <dbReference type="SAM" id="MobiDB-lite"/>
    </source>
</evidence>
<dbReference type="InterPro" id="IPR051534">
    <property type="entry name" value="CBASS_pafABC_assoc_protein"/>
</dbReference>
<name>A0A1G9L659_9ACTN</name>
<dbReference type="Pfam" id="PF08279">
    <property type="entry name" value="HTH_11"/>
    <property type="match status" value="1"/>
</dbReference>
<dbReference type="InterPro" id="IPR026881">
    <property type="entry name" value="WYL_dom"/>
</dbReference>
<dbReference type="OrthoDB" id="8555652at2"/>
<dbReference type="SUPFAM" id="SSF46785">
    <property type="entry name" value="Winged helix' DNA-binding domain"/>
    <property type="match status" value="1"/>
</dbReference>
<dbReference type="PROSITE" id="PS51000">
    <property type="entry name" value="HTH_DEOR_2"/>
    <property type="match status" value="1"/>
</dbReference>
<dbReference type="InterPro" id="IPR057727">
    <property type="entry name" value="WCX_dom"/>
</dbReference>
<keyword evidence="5" id="KW-0238">DNA-binding</keyword>
<dbReference type="InterPro" id="IPR028349">
    <property type="entry name" value="PafC-like"/>
</dbReference>
<feature type="domain" description="HTH deoR-type" evidence="4">
    <location>
        <begin position="14"/>
        <end position="69"/>
    </location>
</feature>
<dbReference type="PANTHER" id="PTHR34580:SF3">
    <property type="entry name" value="PROTEIN PAFB"/>
    <property type="match status" value="1"/>
</dbReference>
<dbReference type="PANTHER" id="PTHR34580">
    <property type="match status" value="1"/>
</dbReference>
<dbReference type="AlphaFoldDB" id="A0A1G9L659"/>
<protein>
    <submittedName>
        <fullName evidence="5">Predicted DNA-binding transcriptional regulator YafY, contains an HTH and WYL domains</fullName>
    </submittedName>
</protein>
<keyword evidence="2" id="KW-0804">Transcription</keyword>
<gene>
    <name evidence="5" type="ORF">SAMN04488242_2041</name>
</gene>
<dbReference type="EMBL" id="FNGP01000003">
    <property type="protein sequence ID" value="SDL57227.1"/>
    <property type="molecule type" value="Genomic_DNA"/>
</dbReference>
<dbReference type="STRING" id="686624.SAMN04488242_2041"/>